<protein>
    <submittedName>
        <fullName evidence="3">Tetratricopeptide repeat protein</fullName>
    </submittedName>
</protein>
<keyword evidence="1" id="KW-0677">Repeat</keyword>
<dbReference type="InterPro" id="IPR051685">
    <property type="entry name" value="Ycf3/AcsC/BcsC/TPR_MFPF"/>
</dbReference>
<accession>A0A518AB08</accession>
<evidence type="ECO:0000256" key="1">
    <source>
        <dbReference type="ARBA" id="ARBA00022737"/>
    </source>
</evidence>
<evidence type="ECO:0000256" key="2">
    <source>
        <dbReference type="ARBA" id="ARBA00022803"/>
    </source>
</evidence>
<dbReference type="AlphaFoldDB" id="A0A517QBR9"/>
<gene>
    <name evidence="3" type="ORF">Enr10x_44150</name>
</gene>
<keyword evidence="4" id="KW-1185">Reference proteome</keyword>
<dbReference type="Proteomes" id="UP000315647">
    <property type="component" value="Chromosome"/>
</dbReference>
<dbReference type="Pfam" id="PF14559">
    <property type="entry name" value="TPR_19"/>
    <property type="match status" value="1"/>
</dbReference>
<accession>A0A517QBR9</accession>
<proteinExistence type="predicted"/>
<dbReference type="SUPFAM" id="SSF48452">
    <property type="entry name" value="TPR-like"/>
    <property type="match status" value="2"/>
</dbReference>
<reference evidence="3 4" key="1">
    <citation type="submission" date="2019-03" db="EMBL/GenBank/DDBJ databases">
        <title>Deep-cultivation of Planctomycetes and their phenomic and genomic characterization uncovers novel biology.</title>
        <authorList>
            <person name="Wiegand S."/>
            <person name="Jogler M."/>
            <person name="Boedeker C."/>
            <person name="Pinto D."/>
            <person name="Vollmers J."/>
            <person name="Rivas-Marin E."/>
            <person name="Kohn T."/>
            <person name="Peeters S.H."/>
            <person name="Heuer A."/>
            <person name="Rast P."/>
            <person name="Oberbeckmann S."/>
            <person name="Bunk B."/>
            <person name="Jeske O."/>
            <person name="Meyerdierks A."/>
            <person name="Storesund J.E."/>
            <person name="Kallscheuer N."/>
            <person name="Luecker S."/>
            <person name="Lage O.M."/>
            <person name="Pohl T."/>
            <person name="Merkel B.J."/>
            <person name="Hornburger P."/>
            <person name="Mueller R.-W."/>
            <person name="Bruemmer F."/>
            <person name="Labrenz M."/>
            <person name="Spormann A.M."/>
            <person name="Op den Camp H."/>
            <person name="Overmann J."/>
            <person name="Amann R."/>
            <person name="Jetten M.S.M."/>
            <person name="Mascher T."/>
            <person name="Medema M.H."/>
            <person name="Devos D.P."/>
            <person name="Kaster A.-K."/>
            <person name="Ovreas L."/>
            <person name="Rohde M."/>
            <person name="Galperin M.Y."/>
            <person name="Jogler C."/>
        </authorList>
    </citation>
    <scope>NUCLEOTIDE SEQUENCE [LARGE SCALE GENOMIC DNA]</scope>
    <source>
        <strain evidence="3 4">Enr10</strain>
    </source>
</reference>
<dbReference type="PANTHER" id="PTHR44943:SF8">
    <property type="entry name" value="TPR REPEAT-CONTAINING PROTEIN MJ0263"/>
    <property type="match status" value="1"/>
</dbReference>
<sequence>MEALAGFRVSRSRFEASSSTRKRGKMITYAVRSRSRQGLWADSCLLYGLSVPDCRSTSETDFMSGFPENLFSLVRSPLESLRRGACVVGLCCSLLLFCTGCSSWKQNMAIRDSESQDLVEQVRVATESGRQEQAAELLKRAVANNPNNAAVRQQLSEFLIANGYSEEAIQQLQRTTVLAPDDPRPYIDLSYLLYEKKQYTDALKNLELGLNLDPTNIRALILKGELEELASLNSAAIETYHRVLQVDPYNIDSRLKLAALEIKMGEHNRATPILRPICHNTSATFDQRSEAQWLLGVAYGADHRWSDSVASLEQSMKNRKDASADDWYRVAYACLQAKQMEKVYPAVTQALTLNPMHTETNRLSHFLTQQTHSSAAHIQQASLYTPLKQPGFIRQAPQPIPVEALTPPQGWEHVVKQPESGAILPLQ</sequence>
<dbReference type="EMBL" id="CP037421">
    <property type="protein sequence ID" value="QDT29066.1"/>
    <property type="molecule type" value="Genomic_DNA"/>
</dbReference>
<dbReference type="InterPro" id="IPR019734">
    <property type="entry name" value="TPR_rpt"/>
</dbReference>
<dbReference type="PANTHER" id="PTHR44943">
    <property type="entry name" value="CELLULOSE SYNTHASE OPERON PROTEIN C"/>
    <property type="match status" value="1"/>
</dbReference>
<name>A0A517QBR9_9PLAN</name>
<dbReference type="InterPro" id="IPR011990">
    <property type="entry name" value="TPR-like_helical_dom_sf"/>
</dbReference>
<dbReference type="Gene3D" id="1.25.40.10">
    <property type="entry name" value="Tetratricopeptide repeat domain"/>
    <property type="match status" value="1"/>
</dbReference>
<dbReference type="PROSITE" id="PS50005">
    <property type="entry name" value="TPR"/>
    <property type="match status" value="1"/>
</dbReference>
<evidence type="ECO:0000313" key="3">
    <source>
        <dbReference type="EMBL" id="QDT29066.1"/>
    </source>
</evidence>
<keyword evidence="2" id="KW-0802">TPR repeat</keyword>
<organism evidence="3 4">
    <name type="scientific">Gimesia panareensis</name>
    <dbReference type="NCBI Taxonomy" id="2527978"/>
    <lineage>
        <taxon>Bacteria</taxon>
        <taxon>Pseudomonadati</taxon>
        <taxon>Planctomycetota</taxon>
        <taxon>Planctomycetia</taxon>
        <taxon>Planctomycetales</taxon>
        <taxon>Planctomycetaceae</taxon>
        <taxon>Gimesia</taxon>
    </lineage>
</organism>
<evidence type="ECO:0000313" key="4">
    <source>
        <dbReference type="Proteomes" id="UP000315647"/>
    </source>
</evidence>
<dbReference type="SMART" id="SM00028">
    <property type="entry name" value="TPR"/>
    <property type="match status" value="5"/>
</dbReference>